<keyword evidence="4" id="KW-0804">Transcription</keyword>
<evidence type="ECO:0000256" key="7">
    <source>
        <dbReference type="ARBA" id="ARBA00038129"/>
    </source>
</evidence>
<evidence type="ECO:0000256" key="5">
    <source>
        <dbReference type="ARBA" id="ARBA00023242"/>
    </source>
</evidence>
<feature type="domain" description="Core Histone H2A/H2B/H3" evidence="9">
    <location>
        <begin position="76"/>
        <end position="144"/>
    </location>
</feature>
<comment type="similarity">
    <text evidence="7">Belongs to the NFYC/HAP5 subunit family.</text>
</comment>
<organism evidence="10 11">
    <name type="scientific">Manihot esculenta</name>
    <name type="common">Cassava</name>
    <name type="synonym">Jatropha manihot</name>
    <dbReference type="NCBI Taxonomy" id="3983"/>
    <lineage>
        <taxon>Eukaryota</taxon>
        <taxon>Viridiplantae</taxon>
        <taxon>Streptophyta</taxon>
        <taxon>Embryophyta</taxon>
        <taxon>Tracheophyta</taxon>
        <taxon>Spermatophyta</taxon>
        <taxon>Magnoliopsida</taxon>
        <taxon>eudicotyledons</taxon>
        <taxon>Gunneridae</taxon>
        <taxon>Pentapetalae</taxon>
        <taxon>rosids</taxon>
        <taxon>fabids</taxon>
        <taxon>Malpighiales</taxon>
        <taxon>Euphorbiaceae</taxon>
        <taxon>Crotonoideae</taxon>
        <taxon>Manihoteae</taxon>
        <taxon>Manihot</taxon>
    </lineage>
</organism>
<evidence type="ECO:0000256" key="4">
    <source>
        <dbReference type="ARBA" id="ARBA00023163"/>
    </source>
</evidence>
<keyword evidence="3" id="KW-0238">DNA-binding</keyword>
<dbReference type="GO" id="GO:0005634">
    <property type="term" value="C:nucleus"/>
    <property type="evidence" value="ECO:0000318"/>
    <property type="project" value="GO_Central"/>
</dbReference>
<dbReference type="PANTHER" id="PTHR10252:SF124">
    <property type="entry name" value="NUCLEAR TRANSCRIPTION FACTOR Y SUBUNIT C-10"/>
    <property type="match status" value="1"/>
</dbReference>
<name>A0A2C9WJP3_MANES</name>
<dbReference type="OrthoDB" id="1272441at2759"/>
<dbReference type="Proteomes" id="UP000091857">
    <property type="component" value="Chromosome 1"/>
</dbReference>
<dbReference type="Pfam" id="PF00125">
    <property type="entry name" value="Histone"/>
    <property type="match status" value="1"/>
</dbReference>
<reference evidence="11" key="1">
    <citation type="journal article" date="2016" name="Nat. Biotechnol.">
        <title>Sequencing wild and cultivated cassava and related species reveals extensive interspecific hybridization and genetic diversity.</title>
        <authorList>
            <person name="Bredeson J.V."/>
            <person name="Lyons J.B."/>
            <person name="Prochnik S.E."/>
            <person name="Wu G.A."/>
            <person name="Ha C.M."/>
            <person name="Edsinger-Gonzales E."/>
            <person name="Grimwood J."/>
            <person name="Schmutz J."/>
            <person name="Rabbi I.Y."/>
            <person name="Egesi C."/>
            <person name="Nauluvula P."/>
            <person name="Lebot V."/>
            <person name="Ndunguru J."/>
            <person name="Mkamilo G."/>
            <person name="Bart R.S."/>
            <person name="Setter T.L."/>
            <person name="Gleadow R.M."/>
            <person name="Kulakow P."/>
            <person name="Ferguson M.E."/>
            <person name="Rounsley S."/>
            <person name="Rokhsar D.S."/>
        </authorList>
    </citation>
    <scope>NUCLEOTIDE SEQUENCE [LARGE SCALE GENOMIC DNA]</scope>
    <source>
        <strain evidence="11">cv. AM560-2</strain>
    </source>
</reference>
<dbReference type="GO" id="GO:0006355">
    <property type="term" value="P:regulation of DNA-templated transcription"/>
    <property type="evidence" value="ECO:0000318"/>
    <property type="project" value="GO_Central"/>
</dbReference>
<evidence type="ECO:0000256" key="1">
    <source>
        <dbReference type="ARBA" id="ARBA00004123"/>
    </source>
</evidence>
<keyword evidence="5" id="KW-0539">Nucleus</keyword>
<proteinExistence type="inferred from homology"/>
<comment type="caution">
    <text evidence="10">The sequence shown here is derived from an EMBL/GenBank/DDBJ whole genome shotgun (WGS) entry which is preliminary data.</text>
</comment>
<dbReference type="InterPro" id="IPR009072">
    <property type="entry name" value="Histone-fold"/>
</dbReference>
<protein>
    <recommendedName>
        <fullName evidence="9">Core Histone H2A/H2B/H3 domain-containing protein</fullName>
    </recommendedName>
</protein>
<evidence type="ECO:0000256" key="8">
    <source>
        <dbReference type="ARBA" id="ARBA00059992"/>
    </source>
</evidence>
<evidence type="ECO:0000256" key="3">
    <source>
        <dbReference type="ARBA" id="ARBA00023125"/>
    </source>
</evidence>
<dbReference type="PANTHER" id="PTHR10252">
    <property type="entry name" value="HISTONE-LIKE TRANSCRIPTION FACTOR CCAAT-RELATED"/>
    <property type="match status" value="1"/>
</dbReference>
<dbReference type="GO" id="GO:0046982">
    <property type="term" value="F:protein heterodimerization activity"/>
    <property type="evidence" value="ECO:0007669"/>
    <property type="project" value="InterPro"/>
</dbReference>
<evidence type="ECO:0000313" key="10">
    <source>
        <dbReference type="EMBL" id="OAY60445.1"/>
    </source>
</evidence>
<comment type="subcellular location">
    <subcellularLocation>
        <location evidence="1">Nucleus</location>
    </subcellularLocation>
</comment>
<accession>A0A2C9WJP3</accession>
<gene>
    <name evidence="10" type="ORF">MANES_01G113300v8</name>
</gene>
<evidence type="ECO:0000256" key="2">
    <source>
        <dbReference type="ARBA" id="ARBA00023015"/>
    </source>
</evidence>
<dbReference type="EMBL" id="CM004387">
    <property type="protein sequence ID" value="OAY60445.1"/>
    <property type="molecule type" value="Genomic_DNA"/>
</dbReference>
<dbReference type="InterPro" id="IPR050568">
    <property type="entry name" value="Transcr_DNA_Rep_Reg"/>
</dbReference>
<dbReference type="GO" id="GO:0000976">
    <property type="term" value="F:transcription cis-regulatory region binding"/>
    <property type="evidence" value="ECO:0000318"/>
    <property type="project" value="GO_Central"/>
</dbReference>
<evidence type="ECO:0000259" key="9">
    <source>
        <dbReference type="Pfam" id="PF00125"/>
    </source>
</evidence>
<sequence>MDLNQSIEFNLSSTSSPQLHNFMPMSSFLLPNYNHTTKQGCEEARNSRFMQVLKQNLDNFWNRQLWKIQNISAFKSRHQLPLARIKRVMKTNREVKMISADTPILLSKACELFILELTLRSWLQTQECKRQMLQRFDIARAIRLVDTLDFLVELVSFDHHNKDDETGNCGEDVEPLSAVQVPVPMIDINEDLVLTDQEIAP</sequence>
<dbReference type="CDD" id="cd22908">
    <property type="entry name" value="HFD_NFYC-like"/>
    <property type="match status" value="1"/>
</dbReference>
<evidence type="ECO:0000313" key="11">
    <source>
        <dbReference type="Proteomes" id="UP000091857"/>
    </source>
</evidence>
<dbReference type="STRING" id="3983.A0A2C9WJP3"/>
<comment type="subunit">
    <text evidence="6">Heterotrimeric transcription factor composed of three components, NF-YA, NF-YB and NF-YC. NF-YB and NF-YC must interact and dimerize for NF-YA association and DNA binding.</text>
</comment>
<dbReference type="SUPFAM" id="SSF47113">
    <property type="entry name" value="Histone-fold"/>
    <property type="match status" value="1"/>
</dbReference>
<dbReference type="Gene3D" id="1.10.20.10">
    <property type="entry name" value="Histone, subunit A"/>
    <property type="match status" value="1"/>
</dbReference>
<dbReference type="SMR" id="A0A2C9WJP3"/>
<dbReference type="OMA" id="FMPMSSF"/>
<dbReference type="Gramene" id="Manes.01G113300.1.v8.1">
    <property type="protein sequence ID" value="Manes.01G113300.1.v8.1.CDS"/>
    <property type="gene ID" value="Manes.01G113300.v8.1"/>
</dbReference>
<dbReference type="InterPro" id="IPR007125">
    <property type="entry name" value="H2A/H2B/H3"/>
</dbReference>
<dbReference type="AlphaFoldDB" id="A0A2C9WJP3"/>
<dbReference type="FunFam" id="1.10.20.10:FF:000062">
    <property type="entry name" value="Nuclear transcription factor Y subunit C"/>
    <property type="match status" value="1"/>
</dbReference>
<dbReference type="Gramene" id="Manes.01G113300.2.v8.1">
    <property type="protein sequence ID" value="Manes.01G113300.2.v8.1.CDS"/>
    <property type="gene ID" value="Manes.01G113300.v8.1"/>
</dbReference>
<evidence type="ECO:0000256" key="6">
    <source>
        <dbReference type="ARBA" id="ARBA00025911"/>
    </source>
</evidence>
<keyword evidence="2" id="KW-0805">Transcription regulation</keyword>
<comment type="function">
    <text evidence="8">Stimulates the transcription of various genes by recognizing and binding to a CCAAT motif in promoters.</text>
</comment>
<keyword evidence="11" id="KW-1185">Reference proteome</keyword>